<evidence type="ECO:0000256" key="1">
    <source>
        <dbReference type="SAM" id="MobiDB-lite"/>
    </source>
</evidence>
<keyword evidence="2" id="KW-0472">Membrane</keyword>
<dbReference type="AlphaFoldDB" id="A0A7S1U348"/>
<feature type="compositionally biased region" description="Low complexity" evidence="1">
    <location>
        <begin position="185"/>
        <end position="198"/>
    </location>
</feature>
<gene>
    <name evidence="3" type="ORF">PPAR1163_LOCUS13658</name>
</gene>
<feature type="transmembrane region" description="Helical" evidence="2">
    <location>
        <begin position="81"/>
        <end position="99"/>
    </location>
</feature>
<proteinExistence type="predicted"/>
<dbReference type="EMBL" id="HBGJ01021094">
    <property type="protein sequence ID" value="CAD9255289.1"/>
    <property type="molecule type" value="Transcribed_RNA"/>
</dbReference>
<organism evidence="3">
    <name type="scientific">Phaeomonas parva</name>
    <dbReference type="NCBI Taxonomy" id="124430"/>
    <lineage>
        <taxon>Eukaryota</taxon>
        <taxon>Sar</taxon>
        <taxon>Stramenopiles</taxon>
        <taxon>Ochrophyta</taxon>
        <taxon>Pinguiophyceae</taxon>
        <taxon>Pinguiochrysidales</taxon>
        <taxon>Pinguiochrysidaceae</taxon>
        <taxon>Phaeomonas</taxon>
    </lineage>
</organism>
<keyword evidence="2" id="KW-0812">Transmembrane</keyword>
<evidence type="ECO:0000313" key="3">
    <source>
        <dbReference type="EMBL" id="CAD9255289.1"/>
    </source>
</evidence>
<feature type="region of interest" description="Disordered" evidence="1">
    <location>
        <begin position="146"/>
        <end position="241"/>
    </location>
</feature>
<sequence length="241" mass="25444">MAEPRSRRRAAPVPTHVAIRRHRMHPLLHAAVAVLTTLDPTASNGVHPLAKVAASTLCSGAVCVLSNMARGLEPTDGIAQGLLLGLLISGSSAALAAAAKPGTAEAEKKHLCVFPSTELMPKPKPSLAIILPLIFFLALTLTLTPTPTGRASPRRPASRRTRPRRGFYSRRGCKRSRRCPSAPCARATSSGTRRAASASRRRRRETLSRSCLARTSSTRSASTPGFSTAPSVPSAGAPSRH</sequence>
<feature type="compositionally biased region" description="Low complexity" evidence="1">
    <location>
        <begin position="208"/>
        <end position="223"/>
    </location>
</feature>
<feature type="compositionally biased region" description="Basic residues" evidence="1">
    <location>
        <begin position="152"/>
        <end position="178"/>
    </location>
</feature>
<name>A0A7S1U348_9STRA</name>
<feature type="transmembrane region" description="Helical" evidence="2">
    <location>
        <begin position="126"/>
        <end position="145"/>
    </location>
</feature>
<protein>
    <submittedName>
        <fullName evidence="3">Uncharacterized protein</fullName>
    </submittedName>
</protein>
<accession>A0A7S1U348</accession>
<evidence type="ECO:0000256" key="2">
    <source>
        <dbReference type="SAM" id="Phobius"/>
    </source>
</evidence>
<reference evidence="3" key="1">
    <citation type="submission" date="2021-01" db="EMBL/GenBank/DDBJ databases">
        <authorList>
            <person name="Corre E."/>
            <person name="Pelletier E."/>
            <person name="Niang G."/>
            <person name="Scheremetjew M."/>
            <person name="Finn R."/>
            <person name="Kale V."/>
            <person name="Holt S."/>
            <person name="Cochrane G."/>
            <person name="Meng A."/>
            <person name="Brown T."/>
            <person name="Cohen L."/>
        </authorList>
    </citation>
    <scope>NUCLEOTIDE SEQUENCE</scope>
    <source>
        <strain evidence="3">CCMP2877</strain>
    </source>
</reference>
<keyword evidence="2" id="KW-1133">Transmembrane helix</keyword>